<evidence type="ECO:0000259" key="7">
    <source>
        <dbReference type="Pfam" id="PF05738"/>
    </source>
</evidence>
<name>A0ABW4BMG3_9LACO</name>
<evidence type="ECO:0000256" key="5">
    <source>
        <dbReference type="ARBA" id="ARBA00023088"/>
    </source>
</evidence>
<dbReference type="CDD" id="cd00222">
    <property type="entry name" value="CollagenBindB"/>
    <property type="match status" value="4"/>
</dbReference>
<dbReference type="Gene3D" id="2.60.40.1280">
    <property type="match status" value="1"/>
</dbReference>
<keyword evidence="4" id="KW-0732">Signal</keyword>
<dbReference type="InterPro" id="IPR041171">
    <property type="entry name" value="SDR_Ig"/>
</dbReference>
<dbReference type="Gene3D" id="2.60.40.1140">
    <property type="entry name" value="Collagen-binding surface protein Cna, B-type domain"/>
    <property type="match status" value="4"/>
</dbReference>
<feature type="domain" description="CNA-B" evidence="7">
    <location>
        <begin position="344"/>
        <end position="437"/>
    </location>
</feature>
<feature type="domain" description="CNA-B" evidence="7">
    <location>
        <begin position="537"/>
        <end position="621"/>
    </location>
</feature>
<keyword evidence="10" id="KW-1185">Reference proteome</keyword>
<accession>A0ABW4BMG3</accession>
<dbReference type="InterPro" id="IPR011252">
    <property type="entry name" value="Fibrogen-bd_dom1"/>
</dbReference>
<evidence type="ECO:0000256" key="2">
    <source>
        <dbReference type="ARBA" id="ARBA00022512"/>
    </source>
</evidence>
<evidence type="ECO:0000256" key="4">
    <source>
        <dbReference type="ARBA" id="ARBA00022729"/>
    </source>
</evidence>
<feature type="compositionally biased region" description="Polar residues" evidence="6">
    <location>
        <begin position="744"/>
        <end position="769"/>
    </location>
</feature>
<reference evidence="10" key="1">
    <citation type="journal article" date="2019" name="Int. J. Syst. Evol. Microbiol.">
        <title>The Global Catalogue of Microorganisms (GCM) 10K type strain sequencing project: providing services to taxonomists for standard genome sequencing and annotation.</title>
        <authorList>
            <consortium name="The Broad Institute Genomics Platform"/>
            <consortium name="The Broad Institute Genome Sequencing Center for Infectious Disease"/>
            <person name="Wu L."/>
            <person name="Ma J."/>
        </authorList>
    </citation>
    <scope>NUCLEOTIDE SEQUENCE [LARGE SCALE GENOMIC DNA]</scope>
    <source>
        <strain evidence="10">CCM 8937</strain>
    </source>
</reference>
<comment type="caution">
    <text evidence="9">The sequence shown here is derived from an EMBL/GenBank/DDBJ whole genome shotgun (WGS) entry which is preliminary data.</text>
</comment>
<proteinExistence type="predicted"/>
<protein>
    <submittedName>
        <fullName evidence="9">Cna B-type domain-containing protein</fullName>
    </submittedName>
</protein>
<organism evidence="9 10">
    <name type="scientific">Lapidilactobacillus gannanensis</name>
    <dbReference type="NCBI Taxonomy" id="2486002"/>
    <lineage>
        <taxon>Bacteria</taxon>
        <taxon>Bacillati</taxon>
        <taxon>Bacillota</taxon>
        <taxon>Bacilli</taxon>
        <taxon>Lactobacillales</taxon>
        <taxon>Lactobacillaceae</taxon>
        <taxon>Lapidilactobacillus</taxon>
    </lineage>
</organism>
<feature type="compositionally biased region" description="Low complexity" evidence="6">
    <location>
        <begin position="712"/>
        <end position="722"/>
    </location>
</feature>
<dbReference type="Pfam" id="PF05738">
    <property type="entry name" value="Cna_B"/>
    <property type="match status" value="4"/>
</dbReference>
<feature type="compositionally biased region" description="Pro residues" evidence="6">
    <location>
        <begin position="723"/>
        <end position="740"/>
    </location>
</feature>
<dbReference type="InterPro" id="IPR008966">
    <property type="entry name" value="Adhesion_dom_sf"/>
</dbReference>
<evidence type="ECO:0000313" key="9">
    <source>
        <dbReference type="EMBL" id="MFD1411432.1"/>
    </source>
</evidence>
<feature type="domain" description="CNA-B" evidence="7">
    <location>
        <begin position="629"/>
        <end position="711"/>
    </location>
</feature>
<gene>
    <name evidence="9" type="ORF">ACFQ4R_07525</name>
</gene>
<dbReference type="Proteomes" id="UP001597191">
    <property type="component" value="Unassembled WGS sequence"/>
</dbReference>
<keyword evidence="3" id="KW-0964">Secreted</keyword>
<keyword evidence="2" id="KW-0134">Cell wall</keyword>
<keyword evidence="5" id="KW-0572">Peptidoglycan-anchor</keyword>
<dbReference type="SUPFAM" id="SSF49401">
    <property type="entry name" value="Bacterial adhesins"/>
    <property type="match status" value="2"/>
</dbReference>
<dbReference type="InterPro" id="IPR008454">
    <property type="entry name" value="Collagen-bd_Cna-like_B-typ_dom"/>
</dbReference>
<feature type="domain" description="SDR-like Ig" evidence="8">
    <location>
        <begin position="69"/>
        <end position="151"/>
    </location>
</feature>
<feature type="region of interest" description="Disordered" evidence="6">
    <location>
        <begin position="712"/>
        <end position="769"/>
    </location>
</feature>
<comment type="subcellular location">
    <subcellularLocation>
        <location evidence="1">Secreted</location>
        <location evidence="1">Cell wall</location>
        <topology evidence="1">Peptidoglycan-anchor</topology>
    </subcellularLocation>
</comment>
<sequence length="803" mass="86475">MHRFKMNHQRWLYLLLVLITILSQVIYAPTMPAAAATGKEVAVTGLTGVDALDESDQPITDSANWTDTESKTIKYKWTIADGIVVNDGDYTTFTLPAGTVFSDDVTNGTLKTATGEVVGYFNATKGATTGTITFNDYFSKYTVSRAGTLQFLASGTKAGTQANGLLLKNGWGINPNDQGFSTEMQWQLSFGPDPNETTQVIDTALTNVVLVDKIDAGNQTLNSAITGQYATGSHDEEPVFGKDYTLVMNTANSFTITWLGPLSDKVQVLYTTKITDQAYMSTGQAAYFKNNAILTGQKNVTTGNPNGEPINPDPIYDNTDLHFTRKLGGASGSATGDAVTSVPFNKVWVDNNDQDGLRPTSIMVQLYRNGTAVNGELQTISASDGWQGSFTNLPKNENGVPINYTVKEIAVPAGYTSATSITTSTTEDNNIMTITNTHTPATTTIKGQKIWADQDNQDGLRPTSITVNLLANGQVIDHQELTAGHEQYEFTNLPVNQAGQAIAYRVEEANVPAGYTSVVSADNTTITNTHTVAVTAIKGQKIWDDHDDQDGLRPAKITVNLLANGQVVDHQDLTANHETYEFTNLPVNAAGQPIVYQVAEASVPVGYTSTVSADNTTITNTHTPAVTTINGQKIWHDQANQAGIRPEKITVNLLADGKFLKKVSVTAQQNWQFSFADLPVNQAGQAIKYTVTEDQVAGYTSQVNGYEITNTLLPTTPVTPEQPQTPPTTKPTKEPTPQPSTKPATPNSKPATAASVTPAKQPTATSKQLPQLSERTDYLGMALGILLIVLGSCTLLRRVEWDD</sequence>
<dbReference type="EMBL" id="JBHTOH010000074">
    <property type="protein sequence ID" value="MFD1411432.1"/>
    <property type="molecule type" value="Genomic_DNA"/>
</dbReference>
<evidence type="ECO:0000313" key="10">
    <source>
        <dbReference type="Proteomes" id="UP001597191"/>
    </source>
</evidence>
<dbReference type="RefSeq" id="WP_125650153.1">
    <property type="nucleotide sequence ID" value="NZ_JBHTOH010000074.1"/>
</dbReference>
<dbReference type="SUPFAM" id="SSF49478">
    <property type="entry name" value="Cna protein B-type domain"/>
    <property type="match status" value="4"/>
</dbReference>
<feature type="domain" description="CNA-B" evidence="7">
    <location>
        <begin position="445"/>
        <end position="529"/>
    </location>
</feature>
<evidence type="ECO:0000256" key="3">
    <source>
        <dbReference type="ARBA" id="ARBA00022525"/>
    </source>
</evidence>
<evidence type="ECO:0000259" key="8">
    <source>
        <dbReference type="Pfam" id="PF17961"/>
    </source>
</evidence>
<dbReference type="Pfam" id="PF17961">
    <property type="entry name" value="Big_8"/>
    <property type="match status" value="1"/>
</dbReference>
<evidence type="ECO:0000256" key="1">
    <source>
        <dbReference type="ARBA" id="ARBA00004168"/>
    </source>
</evidence>
<evidence type="ECO:0000256" key="6">
    <source>
        <dbReference type="SAM" id="MobiDB-lite"/>
    </source>
</evidence>